<dbReference type="EMBL" id="JTCM02000134">
    <property type="protein sequence ID" value="NEU76815.1"/>
    <property type="molecule type" value="Genomic_DNA"/>
</dbReference>
<name>A0A846HHJ2_9CYAN</name>
<sequence>MLFKFKSTAQRGITKIEEKAVKSDVGEDNYKYQAFRDSNRLTVSLSQDDYMYIYLCFWR</sequence>
<evidence type="ECO:0000313" key="2">
    <source>
        <dbReference type="Proteomes" id="UP000031549"/>
    </source>
</evidence>
<dbReference type="AlphaFoldDB" id="A0A846HHJ2"/>
<organism evidence="1 2">
    <name type="scientific">Hassallia byssoidea VB512170</name>
    <dbReference type="NCBI Taxonomy" id="1304833"/>
    <lineage>
        <taxon>Bacteria</taxon>
        <taxon>Bacillati</taxon>
        <taxon>Cyanobacteriota</taxon>
        <taxon>Cyanophyceae</taxon>
        <taxon>Nostocales</taxon>
        <taxon>Tolypothrichaceae</taxon>
        <taxon>Hassallia</taxon>
    </lineage>
</organism>
<dbReference type="Proteomes" id="UP000031549">
    <property type="component" value="Unassembled WGS sequence"/>
</dbReference>
<gene>
    <name evidence="1" type="ORF">PI95_030985</name>
</gene>
<protein>
    <submittedName>
        <fullName evidence="1">Uncharacterized protein</fullName>
    </submittedName>
</protein>
<reference evidence="1 2" key="1">
    <citation type="journal article" date="2015" name="Genome Announc.">
        <title>Draft Genome Sequence of Cyanobacterium Hassallia byssoidea Strain VB512170, Isolated from Monuments in India.</title>
        <authorList>
            <person name="Singh D."/>
            <person name="Chandrababunaidu M.M."/>
            <person name="Panda A."/>
            <person name="Sen D."/>
            <person name="Bhattacharyya S."/>
            <person name="Adhikary S.P."/>
            <person name="Tripathy S."/>
        </authorList>
    </citation>
    <scope>NUCLEOTIDE SEQUENCE [LARGE SCALE GENOMIC DNA]</scope>
    <source>
        <strain evidence="1 2">VB512170</strain>
    </source>
</reference>
<dbReference type="RefSeq" id="WP_039744896.1">
    <property type="nucleotide sequence ID" value="NZ_JTCM02000134.1"/>
</dbReference>
<evidence type="ECO:0000313" key="1">
    <source>
        <dbReference type="EMBL" id="NEU76815.1"/>
    </source>
</evidence>
<keyword evidence="2" id="KW-1185">Reference proteome</keyword>
<proteinExistence type="predicted"/>
<comment type="caution">
    <text evidence="1">The sequence shown here is derived from an EMBL/GenBank/DDBJ whole genome shotgun (WGS) entry which is preliminary data.</text>
</comment>
<accession>A0A846HHJ2</accession>